<dbReference type="OrthoDB" id="5314275at2759"/>
<evidence type="ECO:0000313" key="3">
    <source>
        <dbReference type="Proteomes" id="UP000027073"/>
    </source>
</evidence>
<accession>A0A067N3L4</accession>
<gene>
    <name evidence="2" type="ORF">PLEOSDRAFT_163337</name>
</gene>
<dbReference type="VEuPathDB" id="FungiDB:PLEOSDRAFT_163337"/>
<sequence>MILPEQDNKVSKVTPSGASPVSEGSMRSRNIAARAESHASTQPPPYTSEGSSHFTDDSHGQEVRYFSQPSPSPAPRAFASSPSTYGSAAGTGGVPQSPTALDTSPLAFSRLPSQEAGYPSFPAIYLISNGKHITKGFPLVPPPSSSEYHPFMTHDVTQEDWQSFVNDVNQAAELTAKDKVQAYSLPFISIVPFVNSVAGLAVTTYMKKRKEVPVGKRINAWNHYFFHPRRMDVVLMRGQQRIGRPQSDNEVELASSEIVCEDGTYHLCIRPKSST</sequence>
<evidence type="ECO:0000313" key="2">
    <source>
        <dbReference type="EMBL" id="KDQ22439.1"/>
    </source>
</evidence>
<proteinExistence type="predicted"/>
<dbReference type="HOGENOM" id="CLU_1012371_0_0_1"/>
<organism evidence="2 3">
    <name type="scientific">Pleurotus ostreatus (strain PC15)</name>
    <name type="common">Oyster mushroom</name>
    <dbReference type="NCBI Taxonomy" id="1137138"/>
    <lineage>
        <taxon>Eukaryota</taxon>
        <taxon>Fungi</taxon>
        <taxon>Dikarya</taxon>
        <taxon>Basidiomycota</taxon>
        <taxon>Agaricomycotina</taxon>
        <taxon>Agaricomycetes</taxon>
        <taxon>Agaricomycetidae</taxon>
        <taxon>Agaricales</taxon>
        <taxon>Pleurotineae</taxon>
        <taxon>Pleurotaceae</taxon>
        <taxon>Pleurotus</taxon>
    </lineage>
</organism>
<name>A0A067N3L4_PLEO1</name>
<dbReference type="InParanoid" id="A0A067N3L4"/>
<dbReference type="InterPro" id="IPR028018">
    <property type="entry name" value="DUF4646"/>
</dbReference>
<feature type="region of interest" description="Disordered" evidence="1">
    <location>
        <begin position="1"/>
        <end position="101"/>
    </location>
</feature>
<dbReference type="AlphaFoldDB" id="A0A067N3L4"/>
<feature type="compositionally biased region" description="Basic and acidic residues" evidence="1">
    <location>
        <begin position="1"/>
        <end position="10"/>
    </location>
</feature>
<dbReference type="STRING" id="1137138.A0A067N3L4"/>
<protein>
    <submittedName>
        <fullName evidence="2">Uncharacterized protein</fullName>
    </submittedName>
</protein>
<dbReference type="Pfam" id="PF15496">
    <property type="entry name" value="DUF4646"/>
    <property type="match status" value="1"/>
</dbReference>
<dbReference type="Proteomes" id="UP000027073">
    <property type="component" value="Unassembled WGS sequence"/>
</dbReference>
<reference evidence="3" key="1">
    <citation type="journal article" date="2014" name="Proc. Natl. Acad. Sci. U.S.A.">
        <title>Extensive sampling of basidiomycete genomes demonstrates inadequacy of the white-rot/brown-rot paradigm for wood decay fungi.</title>
        <authorList>
            <person name="Riley R."/>
            <person name="Salamov A.A."/>
            <person name="Brown D.W."/>
            <person name="Nagy L.G."/>
            <person name="Floudas D."/>
            <person name="Held B.W."/>
            <person name="Levasseur A."/>
            <person name="Lombard V."/>
            <person name="Morin E."/>
            <person name="Otillar R."/>
            <person name="Lindquist E.A."/>
            <person name="Sun H."/>
            <person name="LaButti K.M."/>
            <person name="Schmutz J."/>
            <person name="Jabbour D."/>
            <person name="Luo H."/>
            <person name="Baker S.E."/>
            <person name="Pisabarro A.G."/>
            <person name="Walton J.D."/>
            <person name="Blanchette R.A."/>
            <person name="Henrissat B."/>
            <person name="Martin F."/>
            <person name="Cullen D."/>
            <person name="Hibbett D.S."/>
            <person name="Grigoriev I.V."/>
        </authorList>
    </citation>
    <scope>NUCLEOTIDE SEQUENCE [LARGE SCALE GENOMIC DNA]</scope>
    <source>
        <strain evidence="3">PC15</strain>
    </source>
</reference>
<evidence type="ECO:0000256" key="1">
    <source>
        <dbReference type="SAM" id="MobiDB-lite"/>
    </source>
</evidence>
<dbReference type="EMBL" id="KL198014">
    <property type="protein sequence ID" value="KDQ22439.1"/>
    <property type="molecule type" value="Genomic_DNA"/>
</dbReference>